<accession>A0A7Z0ECG9</accession>
<comment type="caution">
    <text evidence="10">The sequence shown here is derived from an EMBL/GenBank/DDBJ whole genome shotgun (WGS) entry which is preliminary data.</text>
</comment>
<proteinExistence type="predicted"/>
<feature type="domain" description="ABC transporter" evidence="9">
    <location>
        <begin position="305"/>
        <end position="544"/>
    </location>
</feature>
<dbReference type="Pfam" id="PF00005">
    <property type="entry name" value="ABC_tran"/>
    <property type="match status" value="2"/>
</dbReference>
<keyword evidence="3" id="KW-1003">Cell membrane</keyword>
<evidence type="ECO:0000313" key="10">
    <source>
        <dbReference type="EMBL" id="NYJ19074.1"/>
    </source>
</evidence>
<dbReference type="GO" id="GO:0005886">
    <property type="term" value="C:plasma membrane"/>
    <property type="evidence" value="ECO:0007669"/>
    <property type="project" value="UniProtKB-SubCell"/>
</dbReference>
<reference evidence="10 11" key="1">
    <citation type="submission" date="2020-07" db="EMBL/GenBank/DDBJ databases">
        <title>Sequencing the genomes of 1000 actinobacteria strains.</title>
        <authorList>
            <person name="Klenk H.-P."/>
        </authorList>
    </citation>
    <scope>NUCLEOTIDE SEQUENCE [LARGE SCALE GENOMIC DNA]</scope>
    <source>
        <strain evidence="10 11">LI1</strain>
    </source>
</reference>
<dbReference type="PANTHER" id="PTHR43790:SF4">
    <property type="entry name" value="GUANOSINE IMPORT ATP-BINDING PROTEIN NUPO"/>
    <property type="match status" value="1"/>
</dbReference>
<protein>
    <submittedName>
        <fullName evidence="10">Simple sugar transport system ATP-binding protein</fullName>
    </submittedName>
</protein>
<keyword evidence="4" id="KW-0677">Repeat</keyword>
<evidence type="ECO:0000313" key="11">
    <source>
        <dbReference type="Proteomes" id="UP000537260"/>
    </source>
</evidence>
<keyword evidence="7" id="KW-1278">Translocase</keyword>
<dbReference type="PROSITE" id="PS50893">
    <property type="entry name" value="ABC_TRANSPORTER_2"/>
    <property type="match status" value="2"/>
</dbReference>
<feature type="domain" description="ABC transporter" evidence="9">
    <location>
        <begin position="20"/>
        <end position="253"/>
    </location>
</feature>
<name>A0A7Z0ECG9_9MICO</name>
<evidence type="ECO:0000256" key="2">
    <source>
        <dbReference type="ARBA" id="ARBA00022448"/>
    </source>
</evidence>
<sequence>MTIGVVGVTAQDAAPREALAELVGITKTFGALVANDAIDLAVQTGEVHALLGENGAGKSTLTRILYGLSQPDRGEIRINGQRVRISSPADAMAAGIGMVTQEFSLVDTMTVTENLMLAGVGLGAINRGAARARVLAAATRIGVTIDPDAVIETLSVGERQRVEIVKALFHDCRLLILDEPTAVLVPQDVEVLFASIRRLTAAGMGVIFISHKLHEVVAIADRVSILRRGRIVASVPAAGLAPRQIAAMMVGADAVAATSEDDVDALATVVGLRPDEEADTAGWASERTSEHPAPVVVPSGLGPALAIRELTLAGSAKPLLDNVSITVAAGEIVGVAGVSGNGQTELVSVLGGMIEASSGTVHVGPIDVTTAGVTERLRAGLGRLTEDRRGSVMPNLTVEQNLVLEDLDQFRVGPFLGRRRMRAHVAELMRRFDIRANASDPIRSLSGGNMQKVLLARAIARNPRALVAAQPTRGLDIGACEYVYSQLRALRDDGAGVLLISEDLDELLGLCDRIVVLFSGRIIGEMPAADASREQLGVLMMGQAS</sequence>
<dbReference type="Gene3D" id="3.40.50.300">
    <property type="entry name" value="P-loop containing nucleotide triphosphate hydrolases"/>
    <property type="match status" value="2"/>
</dbReference>
<evidence type="ECO:0000256" key="3">
    <source>
        <dbReference type="ARBA" id="ARBA00022475"/>
    </source>
</evidence>
<dbReference type="PANTHER" id="PTHR43790">
    <property type="entry name" value="CARBOHYDRATE TRANSPORT ATP-BINDING PROTEIN MG119-RELATED"/>
    <property type="match status" value="1"/>
</dbReference>
<dbReference type="CDD" id="cd03215">
    <property type="entry name" value="ABC_Carb_Monos_II"/>
    <property type="match status" value="1"/>
</dbReference>
<dbReference type="AlphaFoldDB" id="A0A7Z0ECG9"/>
<evidence type="ECO:0000256" key="4">
    <source>
        <dbReference type="ARBA" id="ARBA00022737"/>
    </source>
</evidence>
<dbReference type="GO" id="GO:0005524">
    <property type="term" value="F:ATP binding"/>
    <property type="evidence" value="ECO:0007669"/>
    <property type="project" value="UniProtKB-KW"/>
</dbReference>
<dbReference type="InterPro" id="IPR017871">
    <property type="entry name" value="ABC_transporter-like_CS"/>
</dbReference>
<evidence type="ECO:0000256" key="6">
    <source>
        <dbReference type="ARBA" id="ARBA00022840"/>
    </source>
</evidence>
<dbReference type="InterPro" id="IPR027417">
    <property type="entry name" value="P-loop_NTPase"/>
</dbReference>
<dbReference type="RefSeq" id="WP_218868808.1">
    <property type="nucleotide sequence ID" value="NZ_JACCFM010000001.1"/>
</dbReference>
<keyword evidence="11" id="KW-1185">Reference proteome</keyword>
<keyword evidence="8" id="KW-0472">Membrane</keyword>
<gene>
    <name evidence="10" type="ORF">HNR05_000865</name>
</gene>
<dbReference type="InterPro" id="IPR050107">
    <property type="entry name" value="ABC_carbohydrate_import_ATPase"/>
</dbReference>
<keyword evidence="6 10" id="KW-0067">ATP-binding</keyword>
<dbReference type="InterPro" id="IPR003593">
    <property type="entry name" value="AAA+_ATPase"/>
</dbReference>
<evidence type="ECO:0000256" key="5">
    <source>
        <dbReference type="ARBA" id="ARBA00022741"/>
    </source>
</evidence>
<dbReference type="InterPro" id="IPR003439">
    <property type="entry name" value="ABC_transporter-like_ATP-bd"/>
</dbReference>
<dbReference type="PROSITE" id="PS00211">
    <property type="entry name" value="ABC_TRANSPORTER_1"/>
    <property type="match status" value="2"/>
</dbReference>
<keyword evidence="10" id="KW-0762">Sugar transport</keyword>
<comment type="subcellular location">
    <subcellularLocation>
        <location evidence="1">Cell membrane</location>
        <topology evidence="1">Peripheral membrane protein</topology>
    </subcellularLocation>
</comment>
<evidence type="ECO:0000256" key="7">
    <source>
        <dbReference type="ARBA" id="ARBA00022967"/>
    </source>
</evidence>
<dbReference type="EMBL" id="JACCFM010000001">
    <property type="protein sequence ID" value="NYJ19074.1"/>
    <property type="molecule type" value="Genomic_DNA"/>
</dbReference>
<dbReference type="GO" id="GO:0016887">
    <property type="term" value="F:ATP hydrolysis activity"/>
    <property type="evidence" value="ECO:0007669"/>
    <property type="project" value="InterPro"/>
</dbReference>
<keyword evidence="2" id="KW-0813">Transport</keyword>
<keyword evidence="5" id="KW-0547">Nucleotide-binding</keyword>
<dbReference type="FunFam" id="3.40.50.300:FF:000127">
    <property type="entry name" value="Ribose import ATP-binding protein RbsA"/>
    <property type="match status" value="1"/>
</dbReference>
<dbReference type="CDD" id="cd03216">
    <property type="entry name" value="ABC_Carb_Monos_I"/>
    <property type="match status" value="1"/>
</dbReference>
<evidence type="ECO:0000256" key="1">
    <source>
        <dbReference type="ARBA" id="ARBA00004202"/>
    </source>
</evidence>
<dbReference type="SMART" id="SM00382">
    <property type="entry name" value="AAA"/>
    <property type="match status" value="1"/>
</dbReference>
<organism evidence="10 11">
    <name type="scientific">Glaciibacter psychrotolerans</name>
    <dbReference type="NCBI Taxonomy" id="670054"/>
    <lineage>
        <taxon>Bacteria</taxon>
        <taxon>Bacillati</taxon>
        <taxon>Actinomycetota</taxon>
        <taxon>Actinomycetes</taxon>
        <taxon>Micrococcales</taxon>
        <taxon>Microbacteriaceae</taxon>
        <taxon>Glaciibacter</taxon>
    </lineage>
</organism>
<dbReference type="SUPFAM" id="SSF52540">
    <property type="entry name" value="P-loop containing nucleoside triphosphate hydrolases"/>
    <property type="match status" value="2"/>
</dbReference>
<dbReference type="Proteomes" id="UP000537260">
    <property type="component" value="Unassembled WGS sequence"/>
</dbReference>
<evidence type="ECO:0000256" key="8">
    <source>
        <dbReference type="ARBA" id="ARBA00023136"/>
    </source>
</evidence>
<evidence type="ECO:0000259" key="9">
    <source>
        <dbReference type="PROSITE" id="PS50893"/>
    </source>
</evidence>